<dbReference type="Pfam" id="PF16116">
    <property type="entry name" value="DUF4832"/>
    <property type="match status" value="1"/>
</dbReference>
<protein>
    <recommendedName>
        <fullName evidence="5">DUF4832 domain-containing protein</fullName>
    </recommendedName>
</protein>
<accession>A0ABP6DBL9</accession>
<dbReference type="InterPro" id="IPR032267">
    <property type="entry name" value="DUF4832"/>
</dbReference>
<evidence type="ECO:0008006" key="5">
    <source>
        <dbReference type="Google" id="ProtNLM"/>
    </source>
</evidence>
<reference evidence="4" key="1">
    <citation type="journal article" date="2019" name="Int. J. Syst. Evol. Microbiol.">
        <title>The Global Catalogue of Microorganisms (GCM) 10K type strain sequencing project: providing services to taxonomists for standard genome sequencing and annotation.</title>
        <authorList>
            <consortium name="The Broad Institute Genomics Platform"/>
            <consortium name="The Broad Institute Genome Sequencing Center for Infectious Disease"/>
            <person name="Wu L."/>
            <person name="Ma J."/>
        </authorList>
    </citation>
    <scope>NUCLEOTIDE SEQUENCE [LARGE SCALE GENOMIC DNA]</scope>
    <source>
        <strain evidence="4">JCM 16373</strain>
    </source>
</reference>
<gene>
    <name evidence="3" type="ORF">GCM10009863_67480</name>
</gene>
<dbReference type="Pfam" id="PF16173">
    <property type="entry name" value="DUF4874"/>
    <property type="match status" value="1"/>
</dbReference>
<evidence type="ECO:0000259" key="2">
    <source>
        <dbReference type="Pfam" id="PF16173"/>
    </source>
</evidence>
<dbReference type="Proteomes" id="UP001501447">
    <property type="component" value="Unassembled WGS sequence"/>
</dbReference>
<keyword evidence="4" id="KW-1185">Reference proteome</keyword>
<dbReference type="InterPro" id="IPR032379">
    <property type="entry name" value="DUF4874"/>
</dbReference>
<comment type="caution">
    <text evidence="3">The sequence shown here is derived from an EMBL/GenBank/DDBJ whole genome shotgun (WGS) entry which is preliminary data.</text>
</comment>
<sequence length="349" mass="38434">MRGAGLETVLRFACTTSADGDDAPKGRGLARLDQLAPVLRDTSDVIEFMQAGFIGAWGEWYYTQNFGNAGSVSEADWANRKEVVDKILSILPKDRTVQLRTPKFKRTLYSPDPLPPSQAYGGSARARLGHHNDCFLASPDDFGTYEDTAVEYPYLSSGTRYVPMGGETCGQNPPRSSCPTALEELSGFHWSYLNADYHTGVLADWKSGGCWDEITRRLGYRFALEKGSYPDTATPGGPLPVKISVRNDGWASPVSPRDVELVLRDDATGKTHRLALDSRPRTWEPGATTTLDETVKLPADLARGTYSLLLNLPDPRLRDRADYAIRLADEDTWEASSGMNDLLHKVAVN</sequence>
<dbReference type="EMBL" id="BAAARJ010000042">
    <property type="protein sequence ID" value="GAA2640779.1"/>
    <property type="molecule type" value="Genomic_DNA"/>
</dbReference>
<evidence type="ECO:0000259" key="1">
    <source>
        <dbReference type="Pfam" id="PF16116"/>
    </source>
</evidence>
<name>A0ABP6DBL9_9ACTN</name>
<feature type="domain" description="DUF4874" evidence="2">
    <location>
        <begin position="1"/>
        <end position="103"/>
    </location>
</feature>
<organism evidence="3 4">
    <name type="scientific">Streptomyces axinellae</name>
    <dbReference type="NCBI Taxonomy" id="552788"/>
    <lineage>
        <taxon>Bacteria</taxon>
        <taxon>Bacillati</taxon>
        <taxon>Actinomycetota</taxon>
        <taxon>Actinomycetes</taxon>
        <taxon>Kitasatosporales</taxon>
        <taxon>Streptomycetaceae</taxon>
        <taxon>Streptomyces</taxon>
    </lineage>
</organism>
<feature type="domain" description="DUF4832" evidence="1">
    <location>
        <begin position="127"/>
        <end position="328"/>
    </location>
</feature>
<evidence type="ECO:0000313" key="4">
    <source>
        <dbReference type="Proteomes" id="UP001501447"/>
    </source>
</evidence>
<evidence type="ECO:0000313" key="3">
    <source>
        <dbReference type="EMBL" id="GAA2640779.1"/>
    </source>
</evidence>
<proteinExistence type="predicted"/>